<dbReference type="CDD" id="cd18548">
    <property type="entry name" value="ABC_6TM_Tm287_like"/>
    <property type="match status" value="1"/>
</dbReference>
<evidence type="ECO:0000313" key="14">
    <source>
        <dbReference type="Proteomes" id="UP000005777"/>
    </source>
</evidence>
<keyword evidence="14" id="KW-1185">Reference proteome</keyword>
<dbReference type="InterPro" id="IPR017871">
    <property type="entry name" value="ABC_transporter-like_CS"/>
</dbReference>
<dbReference type="GO" id="GO:0016887">
    <property type="term" value="F:ATP hydrolysis activity"/>
    <property type="evidence" value="ECO:0007669"/>
    <property type="project" value="InterPro"/>
</dbReference>
<feature type="transmembrane region" description="Helical" evidence="10">
    <location>
        <begin position="12"/>
        <end position="33"/>
    </location>
</feature>
<protein>
    <submittedName>
        <fullName evidence="13">Uncharacterized protein</fullName>
    </submittedName>
</protein>
<evidence type="ECO:0000256" key="2">
    <source>
        <dbReference type="ARBA" id="ARBA00022448"/>
    </source>
</evidence>
<dbReference type="EMBL" id="ADCX01000004">
    <property type="protein sequence ID" value="EFG27095.2"/>
    <property type="molecule type" value="Genomic_DNA"/>
</dbReference>
<feature type="transmembrane region" description="Helical" evidence="10">
    <location>
        <begin position="156"/>
        <end position="175"/>
    </location>
</feature>
<dbReference type="RefSeq" id="WP_040590582.1">
    <property type="nucleotide sequence ID" value="NZ_GG770225.1"/>
</dbReference>
<comment type="caution">
    <text evidence="13">The sequence shown here is derived from an EMBL/GenBank/DDBJ whole genome shotgun (WGS) entry which is preliminary data.</text>
</comment>
<dbReference type="InterPro" id="IPR003439">
    <property type="entry name" value="ABC_transporter-like_ATP-bd"/>
</dbReference>
<dbReference type="HOGENOM" id="CLU_000604_84_3_11"/>
<evidence type="ECO:0000256" key="4">
    <source>
        <dbReference type="ARBA" id="ARBA00022692"/>
    </source>
</evidence>
<dbReference type="InterPro" id="IPR027417">
    <property type="entry name" value="P-loop_NTPase"/>
</dbReference>
<dbReference type="InterPro" id="IPR039421">
    <property type="entry name" value="Type_1_exporter"/>
</dbReference>
<feature type="compositionally biased region" description="Polar residues" evidence="9">
    <location>
        <begin position="579"/>
        <end position="588"/>
    </location>
</feature>
<feature type="transmembrane region" description="Helical" evidence="10">
    <location>
        <begin position="131"/>
        <end position="150"/>
    </location>
</feature>
<gene>
    <name evidence="13" type="ORF">HMPREF9020_00730</name>
</gene>
<evidence type="ECO:0000256" key="1">
    <source>
        <dbReference type="ARBA" id="ARBA00004651"/>
    </source>
</evidence>
<dbReference type="GO" id="GO:0005524">
    <property type="term" value="F:ATP binding"/>
    <property type="evidence" value="ECO:0007669"/>
    <property type="project" value="UniProtKB-KW"/>
</dbReference>
<dbReference type="InterPro" id="IPR011527">
    <property type="entry name" value="ABC1_TM_dom"/>
</dbReference>
<dbReference type="Pfam" id="PF00005">
    <property type="entry name" value="ABC_tran"/>
    <property type="match status" value="1"/>
</dbReference>
<accession>W5IJB8</accession>
<dbReference type="GO" id="GO:0015421">
    <property type="term" value="F:ABC-type oligopeptide transporter activity"/>
    <property type="evidence" value="ECO:0007669"/>
    <property type="project" value="TreeGrafter"/>
</dbReference>
<name>W5IJB8_SCAIO</name>
<comment type="subcellular location">
    <subcellularLocation>
        <location evidence="1">Cell membrane</location>
        <topology evidence="1">Multi-pass membrane protein</topology>
    </subcellularLocation>
</comment>
<dbReference type="FunFam" id="3.40.50.300:FF:000854">
    <property type="entry name" value="Multidrug ABC transporter ATP-binding protein"/>
    <property type="match status" value="1"/>
</dbReference>
<evidence type="ECO:0000256" key="3">
    <source>
        <dbReference type="ARBA" id="ARBA00022475"/>
    </source>
</evidence>
<organism evidence="13 14">
    <name type="scientific">Scardovia inopinata F0304</name>
    <dbReference type="NCBI Taxonomy" id="641146"/>
    <lineage>
        <taxon>Bacteria</taxon>
        <taxon>Bacillati</taxon>
        <taxon>Actinomycetota</taxon>
        <taxon>Actinomycetes</taxon>
        <taxon>Bifidobacteriales</taxon>
        <taxon>Bifidobacteriaceae</taxon>
        <taxon>Scardovia</taxon>
    </lineage>
</organism>
<dbReference type="Pfam" id="PF00664">
    <property type="entry name" value="ABC_membrane"/>
    <property type="match status" value="1"/>
</dbReference>
<evidence type="ECO:0000259" key="11">
    <source>
        <dbReference type="PROSITE" id="PS50893"/>
    </source>
</evidence>
<feature type="domain" description="ABC transporter" evidence="11">
    <location>
        <begin position="333"/>
        <end position="568"/>
    </location>
</feature>
<dbReference type="GO" id="GO:0005886">
    <property type="term" value="C:plasma membrane"/>
    <property type="evidence" value="ECO:0007669"/>
    <property type="project" value="UniProtKB-SubCell"/>
</dbReference>
<keyword evidence="3" id="KW-1003">Cell membrane</keyword>
<dbReference type="AlphaFoldDB" id="W5IJB8"/>
<dbReference type="Gene3D" id="1.20.1560.10">
    <property type="entry name" value="ABC transporter type 1, transmembrane domain"/>
    <property type="match status" value="1"/>
</dbReference>
<keyword evidence="6" id="KW-0067">ATP-binding</keyword>
<evidence type="ECO:0000256" key="6">
    <source>
        <dbReference type="ARBA" id="ARBA00022840"/>
    </source>
</evidence>
<proteinExistence type="predicted"/>
<dbReference type="PANTHER" id="PTHR43394">
    <property type="entry name" value="ATP-DEPENDENT PERMEASE MDL1, MITOCHONDRIAL"/>
    <property type="match status" value="1"/>
</dbReference>
<dbReference type="SUPFAM" id="SSF90123">
    <property type="entry name" value="ABC transporter transmembrane region"/>
    <property type="match status" value="1"/>
</dbReference>
<feature type="transmembrane region" description="Helical" evidence="10">
    <location>
        <begin position="53"/>
        <end position="77"/>
    </location>
</feature>
<dbReference type="PROSITE" id="PS50893">
    <property type="entry name" value="ABC_TRANSPORTER_2"/>
    <property type="match status" value="1"/>
</dbReference>
<sequence length="588" mass="65162">MLKIWRKYLTPYWGQIVILVVFQIAQTILNLYLPNLQADIINKGVATADTDKVYQLGWVMIGISLAQIAANIAASYLSTRIGMRLGYELRRDFFASVENFSLNEMEKFSAGSLITRSTNDVLQVQQATMQALLIILQAPIMFIGGLILAIRQNAKLTWSIAIIIPIVVIVAMLLLSQMGPLFKRLQKSLDTLNRLVREQISGVRVVRAFVREKTETDRFEKANNNVYNILIPVGRLMSTMIPLMFFIINMSNVAIMWFGGKLIESGDMEIGSLQAFIQYLMVILMGAMMAAMMSVMLPRASVAAGRIHEVLTAVSQIQAPDHPYWPDQPRGEVEFKDVSFQYPGAEEPVLSHISFTALPGQTTAIIGSTGSGKSTVIRLASRMFDVTEGQVLVDGHDVKEYDPDQLNTLFGTVPQKALLFTGTIRSNLSFGDPEGKDDQMWKALQVAQAEDFVREEPDGLDTAVAEGGTNFSGGQKQRLCIARALMRNPKIYTFDDSFSALDVATDKRLHQALIPVTRQATQIVVAQRASSIRTADQILVMDNGRIVGRGKHDQLMETCPAYQEIVESQGGQGPDVESLQFNQAEGEK</sequence>
<keyword evidence="2" id="KW-0813">Transport</keyword>
<evidence type="ECO:0000256" key="5">
    <source>
        <dbReference type="ARBA" id="ARBA00022741"/>
    </source>
</evidence>
<evidence type="ECO:0000256" key="9">
    <source>
        <dbReference type="SAM" id="MobiDB-lite"/>
    </source>
</evidence>
<feature type="domain" description="ABC transmembrane type-1" evidence="12">
    <location>
        <begin position="17"/>
        <end position="299"/>
    </location>
</feature>
<dbReference type="InterPro" id="IPR036640">
    <property type="entry name" value="ABC1_TM_sf"/>
</dbReference>
<keyword evidence="7 10" id="KW-1133">Transmembrane helix</keyword>
<dbReference type="PANTHER" id="PTHR43394:SF1">
    <property type="entry name" value="ATP-BINDING CASSETTE SUB-FAMILY B MEMBER 10, MITOCHONDRIAL"/>
    <property type="match status" value="1"/>
</dbReference>
<dbReference type="SMART" id="SM00382">
    <property type="entry name" value="AAA"/>
    <property type="match status" value="1"/>
</dbReference>
<dbReference type="Gene3D" id="3.40.50.300">
    <property type="entry name" value="P-loop containing nucleotide triphosphate hydrolases"/>
    <property type="match status" value="1"/>
</dbReference>
<evidence type="ECO:0000259" key="12">
    <source>
        <dbReference type="PROSITE" id="PS50929"/>
    </source>
</evidence>
<dbReference type="SUPFAM" id="SSF52540">
    <property type="entry name" value="P-loop containing nucleoside triphosphate hydrolases"/>
    <property type="match status" value="1"/>
</dbReference>
<keyword evidence="4 10" id="KW-0812">Transmembrane</keyword>
<evidence type="ECO:0000256" key="7">
    <source>
        <dbReference type="ARBA" id="ARBA00022989"/>
    </source>
</evidence>
<feature type="region of interest" description="Disordered" evidence="9">
    <location>
        <begin position="569"/>
        <end position="588"/>
    </location>
</feature>
<dbReference type="InterPro" id="IPR003593">
    <property type="entry name" value="AAA+_ATPase"/>
</dbReference>
<evidence type="ECO:0000313" key="13">
    <source>
        <dbReference type="EMBL" id="EFG27095.2"/>
    </source>
</evidence>
<keyword evidence="5" id="KW-0547">Nucleotide-binding</keyword>
<keyword evidence="8 10" id="KW-0472">Membrane</keyword>
<dbReference type="PROSITE" id="PS00211">
    <property type="entry name" value="ABC_TRANSPORTER_1"/>
    <property type="match status" value="1"/>
</dbReference>
<evidence type="ECO:0000256" key="8">
    <source>
        <dbReference type="ARBA" id="ARBA00023136"/>
    </source>
</evidence>
<feature type="transmembrane region" description="Helical" evidence="10">
    <location>
        <begin position="275"/>
        <end position="297"/>
    </location>
</feature>
<dbReference type="eggNOG" id="COG1132">
    <property type="taxonomic scope" value="Bacteria"/>
</dbReference>
<evidence type="ECO:0000256" key="10">
    <source>
        <dbReference type="SAM" id="Phobius"/>
    </source>
</evidence>
<dbReference type="Proteomes" id="UP000005777">
    <property type="component" value="Unassembled WGS sequence"/>
</dbReference>
<dbReference type="PROSITE" id="PS50929">
    <property type="entry name" value="ABC_TM1F"/>
    <property type="match status" value="1"/>
</dbReference>
<reference evidence="13 14" key="1">
    <citation type="submission" date="2012-01" db="EMBL/GenBank/DDBJ databases">
        <title>The Genome Sequence of Scardovia inopinata F0304.</title>
        <authorList>
            <consortium name="The Broad Institute Genome Sequencing Platform"/>
            <person name="Earl A."/>
            <person name="Ward D."/>
            <person name="Feldgarden M."/>
            <person name="Gevers D."/>
            <person name="Izard J."/>
            <person name="Baranova O.V."/>
            <person name="Blanton J.M."/>
            <person name="Tanner A.C."/>
            <person name="Dewhirst F.E."/>
            <person name="Young S.K."/>
            <person name="Zeng Q."/>
            <person name="Gargeya S."/>
            <person name="Fitzgerald M."/>
            <person name="Haas B."/>
            <person name="Abouelleil A."/>
            <person name="Alvarado L."/>
            <person name="Arachchi H.M."/>
            <person name="Berlin A."/>
            <person name="Chapman S.B."/>
            <person name="Gearin G."/>
            <person name="Goldberg J."/>
            <person name="Griggs A."/>
            <person name="Gujja S."/>
            <person name="Hansen M."/>
            <person name="Heiman D."/>
            <person name="Howarth C."/>
            <person name="Larimer J."/>
            <person name="Lui A."/>
            <person name="MacDonald P.J."/>
            <person name="McCowen C."/>
            <person name="Montmayeur A."/>
            <person name="Murphy C."/>
            <person name="Neiman D."/>
            <person name="Pearson M."/>
            <person name="Priest M."/>
            <person name="Roberts A."/>
            <person name="Saif S."/>
            <person name="Shea T."/>
            <person name="Sisk P."/>
            <person name="Stolte C."/>
            <person name="Sykes S."/>
            <person name="Wortman J."/>
            <person name="Nusbaum C."/>
            <person name="Birren B."/>
        </authorList>
    </citation>
    <scope>NUCLEOTIDE SEQUENCE [LARGE SCALE GENOMIC DNA]</scope>
    <source>
        <strain evidence="13 14">F0304</strain>
    </source>
</reference>